<proteinExistence type="predicted"/>
<accession>A0ABP3GWR0</accession>
<evidence type="ECO:0000313" key="2">
    <source>
        <dbReference type="Proteomes" id="UP001501822"/>
    </source>
</evidence>
<keyword evidence="2" id="KW-1185">Reference proteome</keyword>
<name>A0ABP3GWR0_9ACTN</name>
<organism evidence="1 2">
    <name type="scientific">Actinoallomurus spadix</name>
    <dbReference type="NCBI Taxonomy" id="79912"/>
    <lineage>
        <taxon>Bacteria</taxon>
        <taxon>Bacillati</taxon>
        <taxon>Actinomycetota</taxon>
        <taxon>Actinomycetes</taxon>
        <taxon>Streptosporangiales</taxon>
        <taxon>Thermomonosporaceae</taxon>
        <taxon>Actinoallomurus</taxon>
    </lineage>
</organism>
<gene>
    <name evidence="1" type="ORF">GCM10010151_52970</name>
</gene>
<comment type="caution">
    <text evidence="1">The sequence shown here is derived from an EMBL/GenBank/DDBJ whole genome shotgun (WGS) entry which is preliminary data.</text>
</comment>
<evidence type="ECO:0000313" key="1">
    <source>
        <dbReference type="EMBL" id="GAA0356737.1"/>
    </source>
</evidence>
<reference evidence="2" key="1">
    <citation type="journal article" date="2019" name="Int. J. Syst. Evol. Microbiol.">
        <title>The Global Catalogue of Microorganisms (GCM) 10K type strain sequencing project: providing services to taxonomists for standard genome sequencing and annotation.</title>
        <authorList>
            <consortium name="The Broad Institute Genomics Platform"/>
            <consortium name="The Broad Institute Genome Sequencing Center for Infectious Disease"/>
            <person name="Wu L."/>
            <person name="Ma J."/>
        </authorList>
    </citation>
    <scope>NUCLEOTIDE SEQUENCE [LARGE SCALE GENOMIC DNA]</scope>
    <source>
        <strain evidence="2">JCM 3146</strain>
    </source>
</reference>
<sequence length="137" mass="16525">MAEEKPKPPPWVWDHLSDEMFNESWRRFAAWVSWLEEAYAPWVVLPDCWPAHEGLRSELIVFWYWHRWLMSRAVNPVDGVRWHADLRRAANDWRELAGCTHQPPVRHHEQLADHRRARTQHFVTAMLRGKIAESDRR</sequence>
<dbReference type="Proteomes" id="UP001501822">
    <property type="component" value="Unassembled WGS sequence"/>
</dbReference>
<dbReference type="EMBL" id="BAAABM010000047">
    <property type="protein sequence ID" value="GAA0356737.1"/>
    <property type="molecule type" value="Genomic_DNA"/>
</dbReference>
<protein>
    <submittedName>
        <fullName evidence="1">Uncharacterized protein</fullName>
    </submittedName>
</protein>